<evidence type="ECO:0000256" key="6">
    <source>
        <dbReference type="PROSITE-ProRule" id="PRU10141"/>
    </source>
</evidence>
<protein>
    <submittedName>
        <fullName evidence="9">Kinase-like protein</fullName>
    </submittedName>
</protein>
<keyword evidence="1" id="KW-0808">Transferase</keyword>
<dbReference type="HOGENOM" id="CLU_018993_0_0_1"/>
<dbReference type="InterPro" id="IPR017441">
    <property type="entry name" value="Protein_kinase_ATP_BS"/>
</dbReference>
<evidence type="ECO:0000256" key="2">
    <source>
        <dbReference type="ARBA" id="ARBA00022741"/>
    </source>
</evidence>
<dbReference type="Proteomes" id="UP000016931">
    <property type="component" value="Unassembled WGS sequence"/>
</dbReference>
<keyword evidence="2 6" id="KW-0547">Nucleotide-binding</keyword>
<dbReference type="InterPro" id="IPR008271">
    <property type="entry name" value="Ser/Thr_kinase_AS"/>
</dbReference>
<dbReference type="Gene3D" id="1.10.510.10">
    <property type="entry name" value="Transferase(Phosphotransferase) domain 1"/>
    <property type="match status" value="1"/>
</dbReference>
<dbReference type="OMA" id="YGAWVEQ"/>
<feature type="compositionally biased region" description="Low complexity" evidence="7">
    <location>
        <begin position="1"/>
        <end position="16"/>
    </location>
</feature>
<sequence>MSRFFRSATSSGSSSSEDSDDDTEELASQSLEISRSNSQDVGNVSLDTLAIDRPRNALAAQSQDMLMHTLLERDARHHVYEQRRQAGKSLNDKDAITREIQDHYRRMVANLAPFNLVSHGLEDDRHAPLRRQIGDGLDRMASSAPTSSQAAVPLPIQRLLKDVTHNSLVNEPGSPAALLGNMSLGMPAPMQSRYIQDFEELDVLGKGGFGEVYRVRHKLDNCIYAVKKIPIRASSMARITAGGQTAVDELLAEVRSLSKLQHPNVVRYHSSWIEWSAKTELATNSSDNDLQDSRDIVAGSDSNTWSDSIRRVRTQSDTVEDIGFTFETSRSHSSVIATRSEVGSEGHDANIEFTHSSTDFTNGAMMSMSPSLALYMQMSVHPMTLADFLSPPQGENGMIKPLAHCFHLEPSIRILLALLDGVEYLHAEGVVHRDLKPANIFLRHEENHRAMQGCVDLFLCSDCRQGGNPNPATLSICIGDFGLVTQIAEPEALPESSPAAVGTAIYRPVTTISPASPRLDIFALGIIACELLCKFGTQMERRQTLQSLRQGEFPPKFASCAGHQSAKVKECVTAMLTDDAEEMPSISDLKGRLMDVLTRTQRVEVSDLRRSSST</sequence>
<comment type="similarity">
    <text evidence="5">Belongs to the protein kinase superfamily. Ser/Thr protein kinase family. GCN2 subfamily.</text>
</comment>
<evidence type="ECO:0000256" key="3">
    <source>
        <dbReference type="ARBA" id="ARBA00022777"/>
    </source>
</evidence>
<dbReference type="GeneID" id="27907726"/>
<evidence type="ECO:0000313" key="10">
    <source>
        <dbReference type="Proteomes" id="UP000016931"/>
    </source>
</evidence>
<dbReference type="PROSITE" id="PS00107">
    <property type="entry name" value="PROTEIN_KINASE_ATP"/>
    <property type="match status" value="1"/>
</dbReference>
<dbReference type="Gene3D" id="3.30.200.20">
    <property type="entry name" value="Phosphorylase Kinase, domain 1"/>
    <property type="match status" value="1"/>
</dbReference>
<proteinExistence type="inferred from homology"/>
<keyword evidence="3 9" id="KW-0418">Kinase</keyword>
<feature type="domain" description="Protein kinase" evidence="8">
    <location>
        <begin position="198"/>
        <end position="597"/>
    </location>
</feature>
<dbReference type="OrthoDB" id="1405469at2759"/>
<name>N1QGK2_SPHMS</name>
<keyword evidence="10" id="KW-1185">Reference proteome</keyword>
<dbReference type="InterPro" id="IPR000719">
    <property type="entry name" value="Prot_kinase_dom"/>
</dbReference>
<organism evidence="9 10">
    <name type="scientific">Sphaerulina musiva (strain SO2202)</name>
    <name type="common">Poplar stem canker fungus</name>
    <name type="synonym">Septoria musiva</name>
    <dbReference type="NCBI Taxonomy" id="692275"/>
    <lineage>
        <taxon>Eukaryota</taxon>
        <taxon>Fungi</taxon>
        <taxon>Dikarya</taxon>
        <taxon>Ascomycota</taxon>
        <taxon>Pezizomycotina</taxon>
        <taxon>Dothideomycetes</taxon>
        <taxon>Dothideomycetidae</taxon>
        <taxon>Mycosphaerellales</taxon>
        <taxon>Mycosphaerellaceae</taxon>
        <taxon>Sphaerulina</taxon>
    </lineage>
</organism>
<dbReference type="GO" id="GO:0004672">
    <property type="term" value="F:protein kinase activity"/>
    <property type="evidence" value="ECO:0007669"/>
    <property type="project" value="InterPro"/>
</dbReference>
<evidence type="ECO:0000259" key="8">
    <source>
        <dbReference type="PROSITE" id="PS50011"/>
    </source>
</evidence>
<evidence type="ECO:0000256" key="7">
    <source>
        <dbReference type="SAM" id="MobiDB-lite"/>
    </source>
</evidence>
<reference evidence="9 10" key="1">
    <citation type="journal article" date="2012" name="PLoS Pathog.">
        <title>Diverse lifestyles and strategies of plant pathogenesis encoded in the genomes of eighteen Dothideomycetes fungi.</title>
        <authorList>
            <person name="Ohm R.A."/>
            <person name="Feau N."/>
            <person name="Henrissat B."/>
            <person name="Schoch C.L."/>
            <person name="Horwitz B.A."/>
            <person name="Barry K.W."/>
            <person name="Condon B.J."/>
            <person name="Copeland A.C."/>
            <person name="Dhillon B."/>
            <person name="Glaser F."/>
            <person name="Hesse C.N."/>
            <person name="Kosti I."/>
            <person name="LaButti K."/>
            <person name="Lindquist E.A."/>
            <person name="Lucas S."/>
            <person name="Salamov A.A."/>
            <person name="Bradshaw R.E."/>
            <person name="Ciuffetti L."/>
            <person name="Hamelin R.C."/>
            <person name="Kema G.H.J."/>
            <person name="Lawrence C."/>
            <person name="Scott J.A."/>
            <person name="Spatafora J.W."/>
            <person name="Turgeon B.G."/>
            <person name="de Wit P.J.G.M."/>
            <person name="Zhong S."/>
            <person name="Goodwin S.B."/>
            <person name="Grigoriev I.V."/>
        </authorList>
    </citation>
    <scope>NUCLEOTIDE SEQUENCE [LARGE SCALE GENOMIC DNA]</scope>
    <source>
        <strain evidence="9 10">SO2202</strain>
    </source>
</reference>
<dbReference type="PROSITE" id="PS00108">
    <property type="entry name" value="PROTEIN_KINASE_ST"/>
    <property type="match status" value="1"/>
</dbReference>
<dbReference type="PROSITE" id="PS50011">
    <property type="entry name" value="PROTEIN_KINASE_DOM"/>
    <property type="match status" value="1"/>
</dbReference>
<dbReference type="InterPro" id="IPR011009">
    <property type="entry name" value="Kinase-like_dom_sf"/>
</dbReference>
<dbReference type="GO" id="GO:0005634">
    <property type="term" value="C:nucleus"/>
    <property type="evidence" value="ECO:0007669"/>
    <property type="project" value="TreeGrafter"/>
</dbReference>
<feature type="compositionally biased region" description="Polar residues" evidence="7">
    <location>
        <begin position="29"/>
        <end position="39"/>
    </location>
</feature>
<evidence type="ECO:0000313" key="9">
    <source>
        <dbReference type="EMBL" id="EMF09683.1"/>
    </source>
</evidence>
<dbReference type="eggNOG" id="KOG1035">
    <property type="taxonomic scope" value="Eukaryota"/>
</dbReference>
<dbReference type="SUPFAM" id="SSF56112">
    <property type="entry name" value="Protein kinase-like (PK-like)"/>
    <property type="match status" value="1"/>
</dbReference>
<feature type="binding site" evidence="6">
    <location>
        <position position="228"/>
    </location>
    <ligand>
        <name>ATP</name>
        <dbReference type="ChEBI" id="CHEBI:30616"/>
    </ligand>
</feature>
<evidence type="ECO:0000256" key="5">
    <source>
        <dbReference type="ARBA" id="ARBA00037982"/>
    </source>
</evidence>
<dbReference type="Pfam" id="PF00069">
    <property type="entry name" value="Pkinase"/>
    <property type="match status" value="2"/>
</dbReference>
<evidence type="ECO:0000256" key="1">
    <source>
        <dbReference type="ARBA" id="ARBA00022679"/>
    </source>
</evidence>
<accession>N1QGK2</accession>
<dbReference type="GO" id="GO:0005524">
    <property type="term" value="F:ATP binding"/>
    <property type="evidence" value="ECO:0007669"/>
    <property type="project" value="UniProtKB-UniRule"/>
</dbReference>
<evidence type="ECO:0000256" key="4">
    <source>
        <dbReference type="ARBA" id="ARBA00022840"/>
    </source>
</evidence>
<dbReference type="PANTHER" id="PTHR11042">
    <property type="entry name" value="EUKARYOTIC TRANSLATION INITIATION FACTOR 2-ALPHA KINASE EIF2-ALPHA KINASE -RELATED"/>
    <property type="match status" value="1"/>
</dbReference>
<dbReference type="EMBL" id="KB456269">
    <property type="protein sequence ID" value="EMF09683.1"/>
    <property type="molecule type" value="Genomic_DNA"/>
</dbReference>
<feature type="region of interest" description="Disordered" evidence="7">
    <location>
        <begin position="1"/>
        <end position="39"/>
    </location>
</feature>
<dbReference type="SMART" id="SM00220">
    <property type="entry name" value="S_TKc"/>
    <property type="match status" value="1"/>
</dbReference>
<dbReference type="RefSeq" id="XP_016757804.1">
    <property type="nucleotide sequence ID" value="XM_016910589.1"/>
</dbReference>
<dbReference type="InterPro" id="IPR050339">
    <property type="entry name" value="CC_SR_Kinase"/>
</dbReference>
<dbReference type="GO" id="GO:0005737">
    <property type="term" value="C:cytoplasm"/>
    <property type="evidence" value="ECO:0007669"/>
    <property type="project" value="TreeGrafter"/>
</dbReference>
<dbReference type="AlphaFoldDB" id="N1QGK2"/>
<gene>
    <name evidence="9" type="ORF">SEPMUDRAFT_92599</name>
</gene>
<keyword evidence="4 6" id="KW-0067">ATP-binding</keyword>
<dbReference type="STRING" id="692275.N1QGK2"/>